<dbReference type="EMBL" id="CP000482">
    <property type="protein sequence ID" value="ABL00083.1"/>
    <property type="molecule type" value="Genomic_DNA"/>
</dbReference>
<dbReference type="HOGENOM" id="CLU_2718751_0_0_7"/>
<dbReference type="KEGG" id="ppd:Ppro_2477"/>
<evidence type="ECO:0000313" key="2">
    <source>
        <dbReference type="EMBL" id="ABL00083.1"/>
    </source>
</evidence>
<dbReference type="Proteomes" id="UP000006732">
    <property type="component" value="Chromosome"/>
</dbReference>
<dbReference type="STRING" id="338966.Ppro_2477"/>
<feature type="transmembrane region" description="Helical" evidence="1">
    <location>
        <begin position="7"/>
        <end position="30"/>
    </location>
</feature>
<keyword evidence="1" id="KW-1133">Transmembrane helix</keyword>
<keyword evidence="1" id="KW-0812">Transmembrane</keyword>
<name>A1ARW2_PELPD</name>
<reference evidence="2 3" key="1">
    <citation type="submission" date="2006-10" db="EMBL/GenBank/DDBJ databases">
        <title>Complete sequence of chromosome of Pelobacter propionicus DSM 2379.</title>
        <authorList>
            <consortium name="US DOE Joint Genome Institute"/>
            <person name="Copeland A."/>
            <person name="Lucas S."/>
            <person name="Lapidus A."/>
            <person name="Barry K."/>
            <person name="Detter J.C."/>
            <person name="Glavina del Rio T."/>
            <person name="Hammon N."/>
            <person name="Israni S."/>
            <person name="Dalin E."/>
            <person name="Tice H."/>
            <person name="Pitluck S."/>
            <person name="Saunders E."/>
            <person name="Brettin T."/>
            <person name="Bruce D."/>
            <person name="Han C."/>
            <person name="Tapia R."/>
            <person name="Schmutz J."/>
            <person name="Larimer F."/>
            <person name="Land M."/>
            <person name="Hauser L."/>
            <person name="Kyrpides N."/>
            <person name="Kim E."/>
            <person name="Lovley D."/>
            <person name="Richardson P."/>
        </authorList>
    </citation>
    <scope>NUCLEOTIDE SEQUENCE [LARGE SCALE GENOMIC DNA]</scope>
    <source>
        <strain evidence="3">DSM 2379 / NBRC 103807 / OttBd1</strain>
    </source>
</reference>
<feature type="transmembrane region" description="Helical" evidence="1">
    <location>
        <begin position="42"/>
        <end position="60"/>
    </location>
</feature>
<gene>
    <name evidence="2" type="ordered locus">Ppro_2477</name>
</gene>
<dbReference type="RefSeq" id="WP_011736338.1">
    <property type="nucleotide sequence ID" value="NC_008609.1"/>
</dbReference>
<protein>
    <submittedName>
        <fullName evidence="2">Uncharacterized protein</fullName>
    </submittedName>
</protein>
<dbReference type="AlphaFoldDB" id="A1ARW2"/>
<organism evidence="2 3">
    <name type="scientific">Pelobacter propionicus (strain DSM 2379 / NBRC 103807 / OttBd1)</name>
    <dbReference type="NCBI Taxonomy" id="338966"/>
    <lineage>
        <taxon>Bacteria</taxon>
        <taxon>Pseudomonadati</taxon>
        <taxon>Thermodesulfobacteriota</taxon>
        <taxon>Desulfuromonadia</taxon>
        <taxon>Desulfuromonadales</taxon>
        <taxon>Desulfuromonadaceae</taxon>
        <taxon>Pelobacter</taxon>
    </lineage>
</organism>
<keyword evidence="1" id="KW-0472">Membrane</keyword>
<evidence type="ECO:0000256" key="1">
    <source>
        <dbReference type="SAM" id="Phobius"/>
    </source>
</evidence>
<evidence type="ECO:0000313" key="3">
    <source>
        <dbReference type="Proteomes" id="UP000006732"/>
    </source>
</evidence>
<proteinExistence type="predicted"/>
<sequence length="72" mass="7635">MGARETILVAGDVLLAAAALLLAACVRFGWADMGPLLRENATLGSLGVFILVTLFASHLMEGYDLERNTTGR</sequence>
<dbReference type="PROSITE" id="PS51257">
    <property type="entry name" value="PROKAR_LIPOPROTEIN"/>
    <property type="match status" value="1"/>
</dbReference>
<accession>A1ARW2</accession>
<keyword evidence="3" id="KW-1185">Reference proteome</keyword>